<dbReference type="GO" id="GO:0003824">
    <property type="term" value="F:catalytic activity"/>
    <property type="evidence" value="ECO:0007669"/>
    <property type="project" value="InterPro"/>
</dbReference>
<comment type="caution">
    <text evidence="2">The sequence shown here is derived from an EMBL/GenBank/DDBJ whole genome shotgun (WGS) entry which is preliminary data.</text>
</comment>
<dbReference type="Proteomes" id="UP000053690">
    <property type="component" value="Unassembled WGS sequence"/>
</dbReference>
<evidence type="ECO:0000259" key="1">
    <source>
        <dbReference type="PROSITE" id="PS51340"/>
    </source>
</evidence>
<gene>
    <name evidence="2" type="ORF">AVO44_14655</name>
</gene>
<dbReference type="AlphaFoldDB" id="A0A0X3TRP0"/>
<dbReference type="GO" id="GO:0030170">
    <property type="term" value="F:pyridoxal phosphate binding"/>
    <property type="evidence" value="ECO:0007669"/>
    <property type="project" value="InterPro"/>
</dbReference>
<proteinExistence type="predicted"/>
<dbReference type="PROSITE" id="PS51340">
    <property type="entry name" value="MOSC"/>
    <property type="match status" value="1"/>
</dbReference>
<evidence type="ECO:0000313" key="3">
    <source>
        <dbReference type="Proteomes" id="UP000053690"/>
    </source>
</evidence>
<dbReference type="InterPro" id="IPR011037">
    <property type="entry name" value="Pyrv_Knase-like_insert_dom_sf"/>
</dbReference>
<dbReference type="Pfam" id="PF03473">
    <property type="entry name" value="MOSC"/>
    <property type="match status" value="1"/>
</dbReference>
<protein>
    <submittedName>
        <fullName evidence="2">Sulfurase</fullName>
    </submittedName>
</protein>
<reference evidence="3" key="1">
    <citation type="submission" date="2015-12" db="EMBL/GenBank/DDBJ databases">
        <authorList>
            <person name="Zhang G."/>
            <person name="Stingl U."/>
        </authorList>
    </citation>
    <scope>NUCLEOTIDE SEQUENCE [LARGE SCALE GENOMIC DNA]</scope>
    <source>
        <strain evidence="3">ZGT108</strain>
    </source>
</reference>
<dbReference type="PANTHER" id="PTHR36930">
    <property type="entry name" value="METAL-SULFUR CLUSTER BIOSYNTHESIS PROTEINS YUAD-RELATED"/>
    <property type="match status" value="1"/>
</dbReference>
<name>A0A0X3TRP0_9RHOB</name>
<evidence type="ECO:0000313" key="2">
    <source>
        <dbReference type="EMBL" id="KUJ78388.1"/>
    </source>
</evidence>
<dbReference type="GO" id="GO:0030151">
    <property type="term" value="F:molybdenum ion binding"/>
    <property type="evidence" value="ECO:0007669"/>
    <property type="project" value="InterPro"/>
</dbReference>
<dbReference type="Gene3D" id="2.40.33.20">
    <property type="entry name" value="PK beta-barrel domain-like"/>
    <property type="match status" value="1"/>
</dbReference>
<organism evidence="2 3">
    <name type="scientific">Ruegeria profundi</name>
    <dbReference type="NCBI Taxonomy" id="1685378"/>
    <lineage>
        <taxon>Bacteria</taxon>
        <taxon>Pseudomonadati</taxon>
        <taxon>Pseudomonadota</taxon>
        <taxon>Alphaproteobacteria</taxon>
        <taxon>Rhodobacterales</taxon>
        <taxon>Roseobacteraceae</taxon>
        <taxon>Ruegeria</taxon>
    </lineage>
</organism>
<dbReference type="InterPro" id="IPR005302">
    <property type="entry name" value="MoCF_Sase_C"/>
</dbReference>
<dbReference type="InterPro" id="IPR052716">
    <property type="entry name" value="MOSC_domain"/>
</dbReference>
<dbReference type="STRING" id="1685378.AVO44_14655"/>
<dbReference type="SUPFAM" id="SSF50800">
    <property type="entry name" value="PK beta-barrel domain-like"/>
    <property type="match status" value="1"/>
</dbReference>
<dbReference type="EMBL" id="LQBP01000007">
    <property type="protein sequence ID" value="KUJ78388.1"/>
    <property type="molecule type" value="Genomic_DNA"/>
</dbReference>
<keyword evidence="3" id="KW-1185">Reference proteome</keyword>
<feature type="domain" description="MOSC" evidence="1">
    <location>
        <begin position="30"/>
        <end position="155"/>
    </location>
</feature>
<dbReference type="PANTHER" id="PTHR36930:SF1">
    <property type="entry name" value="MOSC DOMAIN-CONTAINING PROTEIN"/>
    <property type="match status" value="1"/>
</dbReference>
<dbReference type="RefSeq" id="WP_068338257.1">
    <property type="nucleotide sequence ID" value="NZ_LQBP01000007.1"/>
</dbReference>
<sequence length="156" mass="16610">MSELAELIAGWAQPGRIEWIGVRPDRRAPMTAVEELTLTANGLDGDRGRAGKRAVTLIQQEHLSAIGSYLGQGSVAPDILRRNLVVSGINLSALKGREVRVGDAVLRFTVICAPCSRMEEALGKGAYSAVRGHGGWCAEVVQPGRVKLGDVVQPVD</sequence>
<accession>A0A0X3TRP0</accession>